<accession>A0A3E0VC02</accession>
<evidence type="ECO:0000256" key="4">
    <source>
        <dbReference type="PIRSR" id="PIRSR000103-1"/>
    </source>
</evidence>
<dbReference type="Gene3D" id="1.10.1040.10">
    <property type="entry name" value="N-(1-d-carboxylethyl)-l-norvaline Dehydrogenase, domain 2"/>
    <property type="match status" value="1"/>
</dbReference>
<dbReference type="InterPro" id="IPR002204">
    <property type="entry name" value="3-OH-isobutyrate_DH-rel_CS"/>
</dbReference>
<dbReference type="GO" id="GO:0016054">
    <property type="term" value="P:organic acid catabolic process"/>
    <property type="evidence" value="ECO:0007669"/>
    <property type="project" value="UniProtKB-ARBA"/>
</dbReference>
<dbReference type="PANTHER" id="PTHR43580">
    <property type="entry name" value="OXIDOREDUCTASE GLYR1-RELATED"/>
    <property type="match status" value="1"/>
</dbReference>
<evidence type="ECO:0008006" key="9">
    <source>
        <dbReference type="Google" id="ProtNLM"/>
    </source>
</evidence>
<dbReference type="InterPro" id="IPR036291">
    <property type="entry name" value="NAD(P)-bd_dom_sf"/>
</dbReference>
<dbReference type="GO" id="GO:0050661">
    <property type="term" value="F:NADP binding"/>
    <property type="evidence" value="ECO:0007669"/>
    <property type="project" value="InterPro"/>
</dbReference>
<dbReference type="PIRSF" id="PIRSF000103">
    <property type="entry name" value="HIBADH"/>
    <property type="match status" value="1"/>
</dbReference>
<comment type="similarity">
    <text evidence="1">Belongs to the HIBADH-related family.</text>
</comment>
<protein>
    <recommendedName>
        <fullName evidence="9">Oxidoreductase</fullName>
    </recommendedName>
</protein>
<dbReference type="InterPro" id="IPR008927">
    <property type="entry name" value="6-PGluconate_DH-like_C_sf"/>
</dbReference>
<dbReference type="InterPro" id="IPR029154">
    <property type="entry name" value="HIBADH-like_NADP-bd"/>
</dbReference>
<proteinExistence type="inferred from homology"/>
<feature type="domain" description="3-hydroxyisobutyrate dehydrogenase-like NAD-binding" evidence="6">
    <location>
        <begin position="177"/>
        <end position="296"/>
    </location>
</feature>
<dbReference type="PROSITE" id="PS00895">
    <property type="entry name" value="3_HYDROXYISOBUT_DH"/>
    <property type="match status" value="1"/>
</dbReference>
<dbReference type="SUPFAM" id="SSF48179">
    <property type="entry name" value="6-phosphogluconate dehydrogenase C-terminal domain-like"/>
    <property type="match status" value="1"/>
</dbReference>
<dbReference type="PANTHER" id="PTHR43580:SF2">
    <property type="entry name" value="CYTOKINE-LIKE NUCLEAR FACTOR N-PAC"/>
    <property type="match status" value="1"/>
</dbReference>
<dbReference type="RefSeq" id="WP_116284467.1">
    <property type="nucleotide sequence ID" value="NZ_NBXA01000032.1"/>
</dbReference>
<evidence type="ECO:0000256" key="3">
    <source>
        <dbReference type="ARBA" id="ARBA00023027"/>
    </source>
</evidence>
<gene>
    <name evidence="7" type="ORF">B7R21_17105</name>
</gene>
<comment type="caution">
    <text evidence="7">The sequence shown here is derived from an EMBL/GenBank/DDBJ whole genome shotgun (WGS) entry which is preliminary data.</text>
</comment>
<sequence length="310" mass="31470">MPGASGAGSTAAAADTIGFIGLGTMGAAMVGRLLATGHSVVVWNRSRSAMDALAALGATPADSVHDVLQTGLVFSILSNDEAVQEVFSAAELAAAPEGALHVNMATVSAGAATALDRLHREHGVAYAAAPVLGRSTVAEQGALTVLAAGADADLARAMPYLEAMGRRVWPFGVDPAAANIAKISMNYLIIHALQAMSESLTLLDANGVNASTFVDVMADSLFPGPVYSGYGALIADRRYQPAGFTTRLGLKDLGLAEQAAAGAGVALTTAADLRDMFEAAIADGHGDDDWSSIAEVTRARSAGHPPTTVN</sequence>
<dbReference type="OrthoDB" id="3185659at2"/>
<name>A0A3E0VC02_9MICO</name>
<dbReference type="InterPro" id="IPR006115">
    <property type="entry name" value="6PGDH_NADP-bd"/>
</dbReference>
<dbReference type="InterPro" id="IPR015815">
    <property type="entry name" value="HIBADH-related"/>
</dbReference>
<feature type="domain" description="6-phosphogluconate dehydrogenase NADP-binding" evidence="5">
    <location>
        <begin position="16"/>
        <end position="169"/>
    </location>
</feature>
<dbReference type="Pfam" id="PF14833">
    <property type="entry name" value="NAD_binding_11"/>
    <property type="match status" value="1"/>
</dbReference>
<keyword evidence="3" id="KW-0520">NAD</keyword>
<dbReference type="Proteomes" id="UP000256709">
    <property type="component" value="Unassembled WGS sequence"/>
</dbReference>
<evidence type="ECO:0000259" key="6">
    <source>
        <dbReference type="Pfam" id="PF14833"/>
    </source>
</evidence>
<dbReference type="Pfam" id="PF03446">
    <property type="entry name" value="NAD_binding_2"/>
    <property type="match status" value="1"/>
</dbReference>
<feature type="active site" evidence="4">
    <location>
        <position position="182"/>
    </location>
</feature>
<evidence type="ECO:0000313" key="7">
    <source>
        <dbReference type="EMBL" id="RFA07038.1"/>
    </source>
</evidence>
<dbReference type="EMBL" id="NBXA01000032">
    <property type="protein sequence ID" value="RFA07038.1"/>
    <property type="molecule type" value="Genomic_DNA"/>
</dbReference>
<dbReference type="GO" id="GO:0016491">
    <property type="term" value="F:oxidoreductase activity"/>
    <property type="evidence" value="ECO:0007669"/>
    <property type="project" value="UniProtKB-KW"/>
</dbReference>
<organism evidence="7 8">
    <name type="scientific">Subtercola boreus</name>
    <dbReference type="NCBI Taxonomy" id="120213"/>
    <lineage>
        <taxon>Bacteria</taxon>
        <taxon>Bacillati</taxon>
        <taxon>Actinomycetota</taxon>
        <taxon>Actinomycetes</taxon>
        <taxon>Micrococcales</taxon>
        <taxon>Microbacteriaceae</taxon>
        <taxon>Subtercola</taxon>
    </lineage>
</organism>
<dbReference type="GO" id="GO:0051287">
    <property type="term" value="F:NAD binding"/>
    <property type="evidence" value="ECO:0007669"/>
    <property type="project" value="InterPro"/>
</dbReference>
<evidence type="ECO:0000259" key="5">
    <source>
        <dbReference type="Pfam" id="PF03446"/>
    </source>
</evidence>
<evidence type="ECO:0000256" key="1">
    <source>
        <dbReference type="ARBA" id="ARBA00009080"/>
    </source>
</evidence>
<dbReference type="InterPro" id="IPR051265">
    <property type="entry name" value="HIBADH-related_NP60_sf"/>
</dbReference>
<dbReference type="InterPro" id="IPR013328">
    <property type="entry name" value="6PGD_dom2"/>
</dbReference>
<reference evidence="7 8" key="1">
    <citation type="submission" date="2017-04" db="EMBL/GenBank/DDBJ databases">
        <title>Comparative genome analysis of Subtercola boreus.</title>
        <authorList>
            <person name="Cho Y.-J."/>
            <person name="Cho A."/>
            <person name="Kim O.-S."/>
            <person name="Lee J.-I."/>
        </authorList>
    </citation>
    <scope>NUCLEOTIDE SEQUENCE [LARGE SCALE GENOMIC DNA]</scope>
    <source>
        <strain evidence="7 8">P27444</strain>
    </source>
</reference>
<evidence type="ECO:0000256" key="2">
    <source>
        <dbReference type="ARBA" id="ARBA00023002"/>
    </source>
</evidence>
<dbReference type="Gene3D" id="3.40.50.720">
    <property type="entry name" value="NAD(P)-binding Rossmann-like Domain"/>
    <property type="match status" value="1"/>
</dbReference>
<keyword evidence="2" id="KW-0560">Oxidoreductase</keyword>
<evidence type="ECO:0000313" key="8">
    <source>
        <dbReference type="Proteomes" id="UP000256709"/>
    </source>
</evidence>
<dbReference type="SUPFAM" id="SSF51735">
    <property type="entry name" value="NAD(P)-binding Rossmann-fold domains"/>
    <property type="match status" value="1"/>
</dbReference>
<dbReference type="AlphaFoldDB" id="A0A3E0VC02"/>